<dbReference type="EMBL" id="JACHNC010000001">
    <property type="protein sequence ID" value="MBB4755187.1"/>
    <property type="molecule type" value="Genomic_DNA"/>
</dbReference>
<reference evidence="2 3" key="1">
    <citation type="submission" date="2020-08" db="EMBL/GenBank/DDBJ databases">
        <title>Sequencing the genomes of 1000 actinobacteria strains.</title>
        <authorList>
            <person name="Klenk H.-P."/>
        </authorList>
    </citation>
    <scope>NUCLEOTIDE SEQUENCE [LARGE SCALE GENOMIC DNA]</scope>
    <source>
        <strain evidence="2 3">DSM 43150</strain>
    </source>
</reference>
<evidence type="ECO:0000313" key="3">
    <source>
        <dbReference type="Proteomes" id="UP000590511"/>
    </source>
</evidence>
<proteinExistence type="predicted"/>
<evidence type="ECO:0000313" key="1">
    <source>
        <dbReference type="EMBL" id="GIE43392.1"/>
    </source>
</evidence>
<dbReference type="RefSeq" id="WP_262479444.1">
    <property type="nucleotide sequence ID" value="NZ_BOMP01000106.1"/>
</dbReference>
<sequence length="44" mass="4821">MTQIQQTPNGPQRNRIRIALAALTGVLAGASRAITDWLLHHLDT</sequence>
<dbReference type="Proteomes" id="UP000590511">
    <property type="component" value="Unassembled WGS sequence"/>
</dbReference>
<accession>A0A7W7HRA8</accession>
<dbReference type="Proteomes" id="UP000631312">
    <property type="component" value="Unassembled WGS sequence"/>
</dbReference>
<keyword evidence="4" id="KW-1185">Reference proteome</keyword>
<evidence type="ECO:0000313" key="2">
    <source>
        <dbReference type="EMBL" id="MBB4755187.1"/>
    </source>
</evidence>
<name>A0A7W7HRA8_9ACTN</name>
<gene>
    <name evidence="1" type="ORF">Alo02nite_62900</name>
    <name evidence="2" type="ORF">BJ964_009348</name>
</gene>
<reference evidence="1 4" key="2">
    <citation type="submission" date="2021-01" db="EMBL/GenBank/DDBJ databases">
        <title>Whole genome shotgun sequence of Actinoplanes lobatus NBRC 12513.</title>
        <authorList>
            <person name="Komaki H."/>
            <person name="Tamura T."/>
        </authorList>
    </citation>
    <scope>NUCLEOTIDE SEQUENCE [LARGE SCALE GENOMIC DNA]</scope>
    <source>
        <strain evidence="1 4">NBRC 12513</strain>
    </source>
</reference>
<organism evidence="2 3">
    <name type="scientific">Actinoplanes lobatus</name>
    <dbReference type="NCBI Taxonomy" id="113568"/>
    <lineage>
        <taxon>Bacteria</taxon>
        <taxon>Bacillati</taxon>
        <taxon>Actinomycetota</taxon>
        <taxon>Actinomycetes</taxon>
        <taxon>Micromonosporales</taxon>
        <taxon>Micromonosporaceae</taxon>
        <taxon>Actinoplanes</taxon>
    </lineage>
</organism>
<comment type="caution">
    <text evidence="2">The sequence shown here is derived from an EMBL/GenBank/DDBJ whole genome shotgun (WGS) entry which is preliminary data.</text>
</comment>
<protein>
    <submittedName>
        <fullName evidence="2">Uncharacterized protein</fullName>
    </submittedName>
</protein>
<dbReference type="AlphaFoldDB" id="A0A7W7HRA8"/>
<dbReference type="EMBL" id="BOMP01000106">
    <property type="protein sequence ID" value="GIE43392.1"/>
    <property type="molecule type" value="Genomic_DNA"/>
</dbReference>
<evidence type="ECO:0000313" key="4">
    <source>
        <dbReference type="Proteomes" id="UP000631312"/>
    </source>
</evidence>